<dbReference type="InterPro" id="IPR035906">
    <property type="entry name" value="MetI-like_sf"/>
</dbReference>
<dbReference type="RefSeq" id="WP_124565348.1">
    <property type="nucleotide sequence ID" value="NZ_JARRRY010000003.1"/>
</dbReference>
<dbReference type="Gene3D" id="1.10.3720.10">
    <property type="entry name" value="MetI-like"/>
    <property type="match status" value="1"/>
</dbReference>
<keyword evidence="3" id="KW-1003">Cell membrane</keyword>
<feature type="transmembrane region" description="Helical" evidence="10">
    <location>
        <begin position="302"/>
        <end position="328"/>
    </location>
</feature>
<evidence type="ECO:0000256" key="8">
    <source>
        <dbReference type="ARBA" id="ARBA00023136"/>
    </source>
</evidence>
<evidence type="ECO:0000256" key="7">
    <source>
        <dbReference type="ARBA" id="ARBA00022989"/>
    </source>
</evidence>
<organism evidence="12 13">
    <name type="scientific">Ectobacillus antri</name>
    <dbReference type="NCBI Taxonomy" id="2486280"/>
    <lineage>
        <taxon>Bacteria</taxon>
        <taxon>Bacillati</taxon>
        <taxon>Bacillota</taxon>
        <taxon>Bacilli</taxon>
        <taxon>Bacillales</taxon>
        <taxon>Bacillaceae</taxon>
        <taxon>Ectobacillus</taxon>
    </lineage>
</organism>
<comment type="subcellular location">
    <subcellularLocation>
        <location evidence="1 10">Cell membrane</location>
        <topology evidence="1 10">Multi-pass membrane protein</topology>
    </subcellularLocation>
</comment>
<evidence type="ECO:0000256" key="5">
    <source>
        <dbReference type="ARBA" id="ARBA00022856"/>
    </source>
</evidence>
<evidence type="ECO:0000256" key="9">
    <source>
        <dbReference type="ARBA" id="ARBA00024202"/>
    </source>
</evidence>
<keyword evidence="7 10" id="KW-1133">Transmembrane helix</keyword>
<keyword evidence="6" id="KW-0653">Protein transport</keyword>
<dbReference type="EMBL" id="JARULN010000005">
    <property type="protein sequence ID" value="MDG5753983.1"/>
    <property type="molecule type" value="Genomic_DNA"/>
</dbReference>
<sequence length="338" mass="37528">MMKDLQNLSPDLFQPANREAGDHEKIVRPSLTYWQDVRRRLFKNKGATAGLIVFLLVVFFAAFGPMMSKYSYKDQDLNRAKLPPKVPVLEHVAFLGLDGVDQYGVDQYEKRGIKEYFWFGTDDLGRDLWTRTWEGTRVSLYIGLLAAAIDMIIGVTYGGISGFYGGRVDNIMQRFAEILNGIPFLIIVILFVIILEPGVISISLALVITGWISMSRIVRGQVLKLKGQEYVLASRTLGASNGKLIAKHLIPNVMGPIIVMAMFTIPGAIFAEAFLSFIGLGIRPPFASLGSLVNDGYKSIQTYPHVMFVPAIVISLLILSLNLLADGLRDALDPKMRK</sequence>
<feature type="transmembrane region" description="Helical" evidence="10">
    <location>
        <begin position="47"/>
        <end position="67"/>
    </location>
</feature>
<comment type="similarity">
    <text evidence="9">Belongs to the binding-protein-dependent transport system permease family. OppBC subfamily.</text>
</comment>
<dbReference type="NCBIfam" id="NF045475">
    <property type="entry name" value="Opp3C"/>
    <property type="match status" value="1"/>
</dbReference>
<dbReference type="Pfam" id="PF12911">
    <property type="entry name" value="OppC_N"/>
    <property type="match status" value="1"/>
</dbReference>
<evidence type="ECO:0000256" key="3">
    <source>
        <dbReference type="ARBA" id="ARBA00022475"/>
    </source>
</evidence>
<reference evidence="12 13" key="1">
    <citation type="submission" date="2023-04" db="EMBL/GenBank/DDBJ databases">
        <title>Ectobacillus antri isolated from activated sludge.</title>
        <authorList>
            <person name="Yan P."/>
            <person name="Liu X."/>
        </authorList>
    </citation>
    <scope>NUCLEOTIDE SEQUENCE [LARGE SCALE GENOMIC DNA]</scope>
    <source>
        <strain evidence="12 13">C18H</strain>
    </source>
</reference>
<keyword evidence="2 10" id="KW-0813">Transport</keyword>
<dbReference type="CDD" id="cd06261">
    <property type="entry name" value="TM_PBP2"/>
    <property type="match status" value="1"/>
</dbReference>
<dbReference type="Proteomes" id="UP001218246">
    <property type="component" value="Unassembled WGS sequence"/>
</dbReference>
<comment type="caution">
    <text evidence="12">The sequence shown here is derived from an EMBL/GenBank/DDBJ whole genome shotgun (WGS) entry which is preliminary data.</text>
</comment>
<evidence type="ECO:0000256" key="10">
    <source>
        <dbReference type="RuleBase" id="RU363032"/>
    </source>
</evidence>
<evidence type="ECO:0000256" key="6">
    <source>
        <dbReference type="ARBA" id="ARBA00022927"/>
    </source>
</evidence>
<keyword evidence="13" id="KW-1185">Reference proteome</keyword>
<keyword evidence="8 10" id="KW-0472">Membrane</keyword>
<dbReference type="PANTHER" id="PTHR43386:SF24">
    <property type="entry name" value="OLIGOPEPTIDE TRANSPORT SYSTEM PERMEASE PROTEIN AMID"/>
    <property type="match status" value="1"/>
</dbReference>
<evidence type="ECO:0000256" key="4">
    <source>
        <dbReference type="ARBA" id="ARBA00022692"/>
    </source>
</evidence>
<feature type="transmembrane region" description="Helical" evidence="10">
    <location>
        <begin position="175"/>
        <end position="194"/>
    </location>
</feature>
<keyword evidence="4 10" id="KW-0812">Transmembrane</keyword>
<dbReference type="PROSITE" id="PS50928">
    <property type="entry name" value="ABC_TM1"/>
    <property type="match status" value="1"/>
</dbReference>
<feature type="transmembrane region" description="Helical" evidence="10">
    <location>
        <begin position="200"/>
        <end position="218"/>
    </location>
</feature>
<accession>A0ABT6H585</accession>
<dbReference type="PANTHER" id="PTHR43386">
    <property type="entry name" value="OLIGOPEPTIDE TRANSPORT SYSTEM PERMEASE PROTEIN APPC"/>
    <property type="match status" value="1"/>
</dbReference>
<protein>
    <submittedName>
        <fullName evidence="12">ABC transporter permease</fullName>
    </submittedName>
</protein>
<proteinExistence type="inferred from homology"/>
<dbReference type="Pfam" id="PF00528">
    <property type="entry name" value="BPD_transp_1"/>
    <property type="match status" value="1"/>
</dbReference>
<dbReference type="InterPro" id="IPR025966">
    <property type="entry name" value="OppC_N"/>
</dbReference>
<feature type="transmembrane region" description="Helical" evidence="10">
    <location>
        <begin position="138"/>
        <end position="163"/>
    </location>
</feature>
<feature type="domain" description="ABC transmembrane type-1" evidence="11">
    <location>
        <begin position="136"/>
        <end position="325"/>
    </location>
</feature>
<feature type="transmembrane region" description="Helical" evidence="10">
    <location>
        <begin position="257"/>
        <end position="282"/>
    </location>
</feature>
<evidence type="ECO:0000313" key="12">
    <source>
        <dbReference type="EMBL" id="MDG5753983.1"/>
    </source>
</evidence>
<evidence type="ECO:0000313" key="13">
    <source>
        <dbReference type="Proteomes" id="UP001218246"/>
    </source>
</evidence>
<dbReference type="InterPro" id="IPR000515">
    <property type="entry name" value="MetI-like"/>
</dbReference>
<dbReference type="SUPFAM" id="SSF161098">
    <property type="entry name" value="MetI-like"/>
    <property type="match status" value="1"/>
</dbReference>
<dbReference type="InterPro" id="IPR050366">
    <property type="entry name" value="BP-dependent_transpt_permease"/>
</dbReference>
<evidence type="ECO:0000256" key="1">
    <source>
        <dbReference type="ARBA" id="ARBA00004651"/>
    </source>
</evidence>
<evidence type="ECO:0000259" key="11">
    <source>
        <dbReference type="PROSITE" id="PS50928"/>
    </source>
</evidence>
<keyword evidence="5" id="KW-0571">Peptide transport</keyword>
<evidence type="ECO:0000256" key="2">
    <source>
        <dbReference type="ARBA" id="ARBA00022448"/>
    </source>
</evidence>
<name>A0ABT6H585_9BACI</name>
<gene>
    <name evidence="12" type="ORF">P6P90_08345</name>
</gene>